<dbReference type="EMBL" id="PFLF01000103">
    <property type="protein sequence ID" value="PIY68643.1"/>
    <property type="molecule type" value="Genomic_DNA"/>
</dbReference>
<evidence type="ECO:0000313" key="1">
    <source>
        <dbReference type="EMBL" id="PIY68643.1"/>
    </source>
</evidence>
<sequence length="257" mass="30184">MMTQSQIAELSHYYHIDEFTIRREHIQILFLNSLYQQSEAGQIYFKGGTALRLLYQFTRFSEDLDFTTSYSHEKIKKILSDVEASLQYDLPGLQIILLYAGTKGVRYRIKYEAPDFKYPFVIRLDLSGGKIYEPPETTVLSTRFPVGQLPIITHLAKKEMFAEKICALYERSKGRDFFDAWYLLKNGEQPDWILIKKKLHEVKNNFKQSVLLKKIVSFPDRQLQQDLAQFLPRTQKKTIPLIKKELMQLLTCLSKQD</sequence>
<dbReference type="InterPro" id="IPR014942">
    <property type="entry name" value="AbiEii"/>
</dbReference>
<proteinExistence type="predicted"/>
<comment type="caution">
    <text evidence="1">The sequence shown here is derived from an EMBL/GenBank/DDBJ whole genome shotgun (WGS) entry which is preliminary data.</text>
</comment>
<protein>
    <recommendedName>
        <fullName evidence="3">Nucleotidyl transferase AbiEii/AbiGii toxin family protein</fullName>
    </recommendedName>
</protein>
<reference evidence="2" key="1">
    <citation type="submission" date="2017-09" db="EMBL/GenBank/DDBJ databases">
        <title>Depth-based differentiation of microbial function through sediment-hosted aquifers and enrichment of novel symbionts in the deep terrestrial subsurface.</title>
        <authorList>
            <person name="Probst A.J."/>
            <person name="Ladd B."/>
            <person name="Jarett J.K."/>
            <person name="Geller-Mcgrath D.E."/>
            <person name="Sieber C.M.K."/>
            <person name="Emerson J.B."/>
            <person name="Anantharaman K."/>
            <person name="Thomas B.C."/>
            <person name="Malmstrom R."/>
            <person name="Stieglmeier M."/>
            <person name="Klingl A."/>
            <person name="Woyke T."/>
            <person name="Ryan C.M."/>
            <person name="Banfield J.F."/>
        </authorList>
    </citation>
    <scope>NUCLEOTIDE SEQUENCE [LARGE SCALE GENOMIC DNA]</scope>
</reference>
<evidence type="ECO:0008006" key="3">
    <source>
        <dbReference type="Google" id="ProtNLM"/>
    </source>
</evidence>
<accession>A0A2M7QCP4</accession>
<name>A0A2M7QCP4_9BACT</name>
<evidence type="ECO:0000313" key="2">
    <source>
        <dbReference type="Proteomes" id="UP000230108"/>
    </source>
</evidence>
<organism evidence="1 2">
    <name type="scientific">Candidatus Roizmanbacteria bacterium CG_4_10_14_0_8_um_filter_39_9</name>
    <dbReference type="NCBI Taxonomy" id="1974829"/>
    <lineage>
        <taxon>Bacteria</taxon>
        <taxon>Candidatus Roizmaniibacteriota</taxon>
    </lineage>
</organism>
<dbReference type="Proteomes" id="UP000230108">
    <property type="component" value="Unassembled WGS sequence"/>
</dbReference>
<gene>
    <name evidence="1" type="ORF">COY90_04860</name>
</gene>
<dbReference type="Gene3D" id="3.10.450.620">
    <property type="entry name" value="JHP933, nucleotidyltransferase-like core domain"/>
    <property type="match status" value="1"/>
</dbReference>
<dbReference type="Pfam" id="PF08843">
    <property type="entry name" value="AbiEii"/>
    <property type="match status" value="1"/>
</dbReference>
<dbReference type="AlphaFoldDB" id="A0A2M7QCP4"/>